<comment type="caution">
    <text evidence="1">The sequence shown here is derived from an EMBL/GenBank/DDBJ whole genome shotgun (WGS) entry which is preliminary data.</text>
</comment>
<sequence>MSAMYESPKIYKKAFINDSRSFFEEKEVANVDFNLFLGDLNIDINEESQVVYDYKLAFSEFGFHLLIKPVSRGLSISCIDHVFVKPPNPESLLPLK</sequence>
<accession>A0AAW1U6J6</accession>
<name>A0AAW1U6J6_9CUCU</name>
<keyword evidence="2" id="KW-1185">Reference proteome</keyword>
<proteinExistence type="predicted"/>
<evidence type="ECO:0000313" key="1">
    <source>
        <dbReference type="EMBL" id="KAK9876303.1"/>
    </source>
</evidence>
<dbReference type="Proteomes" id="UP001431783">
    <property type="component" value="Unassembled WGS sequence"/>
</dbReference>
<protein>
    <submittedName>
        <fullName evidence="1">Uncharacterized protein</fullName>
    </submittedName>
</protein>
<dbReference type="EMBL" id="JARQZJ010000036">
    <property type="protein sequence ID" value="KAK9876303.1"/>
    <property type="molecule type" value="Genomic_DNA"/>
</dbReference>
<gene>
    <name evidence="1" type="ORF">WA026_012601</name>
</gene>
<organism evidence="1 2">
    <name type="scientific">Henosepilachna vigintioctopunctata</name>
    <dbReference type="NCBI Taxonomy" id="420089"/>
    <lineage>
        <taxon>Eukaryota</taxon>
        <taxon>Metazoa</taxon>
        <taxon>Ecdysozoa</taxon>
        <taxon>Arthropoda</taxon>
        <taxon>Hexapoda</taxon>
        <taxon>Insecta</taxon>
        <taxon>Pterygota</taxon>
        <taxon>Neoptera</taxon>
        <taxon>Endopterygota</taxon>
        <taxon>Coleoptera</taxon>
        <taxon>Polyphaga</taxon>
        <taxon>Cucujiformia</taxon>
        <taxon>Coccinelloidea</taxon>
        <taxon>Coccinellidae</taxon>
        <taxon>Epilachninae</taxon>
        <taxon>Epilachnini</taxon>
        <taxon>Henosepilachna</taxon>
    </lineage>
</organism>
<evidence type="ECO:0000313" key="2">
    <source>
        <dbReference type="Proteomes" id="UP001431783"/>
    </source>
</evidence>
<dbReference type="AlphaFoldDB" id="A0AAW1U6J6"/>
<reference evidence="1 2" key="1">
    <citation type="submission" date="2023-03" db="EMBL/GenBank/DDBJ databases">
        <title>Genome insight into feeding habits of ladybird beetles.</title>
        <authorList>
            <person name="Li H.-S."/>
            <person name="Huang Y.-H."/>
            <person name="Pang H."/>
        </authorList>
    </citation>
    <scope>NUCLEOTIDE SEQUENCE [LARGE SCALE GENOMIC DNA]</scope>
    <source>
        <strain evidence="1">SYSU_2023b</strain>
        <tissue evidence="1">Whole body</tissue>
    </source>
</reference>